<accession>A0A5D2ZG55</accession>
<dbReference type="Proteomes" id="UP000323597">
    <property type="component" value="Chromosome A05"/>
</dbReference>
<evidence type="ECO:0000313" key="3">
    <source>
        <dbReference type="Proteomes" id="UP000323597"/>
    </source>
</evidence>
<organism evidence="2 3">
    <name type="scientific">Gossypium mustelinum</name>
    <name type="common">Cotton</name>
    <name type="synonym">Gossypium caicoense</name>
    <dbReference type="NCBI Taxonomy" id="34275"/>
    <lineage>
        <taxon>Eukaryota</taxon>
        <taxon>Viridiplantae</taxon>
        <taxon>Streptophyta</taxon>
        <taxon>Embryophyta</taxon>
        <taxon>Tracheophyta</taxon>
        <taxon>Spermatophyta</taxon>
        <taxon>Magnoliopsida</taxon>
        <taxon>eudicotyledons</taxon>
        <taxon>Gunneridae</taxon>
        <taxon>Pentapetalae</taxon>
        <taxon>rosids</taxon>
        <taxon>malvids</taxon>
        <taxon>Malvales</taxon>
        <taxon>Malvaceae</taxon>
        <taxon>Malvoideae</taxon>
        <taxon>Gossypium</taxon>
    </lineage>
</organism>
<evidence type="ECO:0000313" key="2">
    <source>
        <dbReference type="EMBL" id="TYJ37542.1"/>
    </source>
</evidence>
<proteinExistence type="predicted"/>
<keyword evidence="3" id="KW-1185">Reference proteome</keyword>
<evidence type="ECO:0000256" key="1">
    <source>
        <dbReference type="SAM" id="Phobius"/>
    </source>
</evidence>
<protein>
    <submittedName>
        <fullName evidence="2">Uncharacterized protein</fullName>
    </submittedName>
</protein>
<keyword evidence="1" id="KW-0472">Membrane</keyword>
<feature type="non-terminal residue" evidence="2">
    <location>
        <position position="1"/>
    </location>
</feature>
<name>A0A5D2ZG55_GOSMU</name>
<gene>
    <name evidence="2" type="ORF">E1A91_A05G383500v1</name>
</gene>
<dbReference type="AlphaFoldDB" id="A0A5D2ZG55"/>
<keyword evidence="1" id="KW-1133">Transmembrane helix</keyword>
<feature type="transmembrane region" description="Helical" evidence="1">
    <location>
        <begin position="38"/>
        <end position="58"/>
    </location>
</feature>
<dbReference type="EMBL" id="CM017640">
    <property type="protein sequence ID" value="TYJ37542.1"/>
    <property type="molecule type" value="Genomic_DNA"/>
</dbReference>
<reference evidence="2 3" key="1">
    <citation type="submission" date="2019-07" db="EMBL/GenBank/DDBJ databases">
        <title>WGS assembly of Gossypium mustelinum.</title>
        <authorList>
            <person name="Chen Z.J."/>
            <person name="Sreedasyam A."/>
            <person name="Ando A."/>
            <person name="Song Q."/>
            <person name="De L."/>
            <person name="Hulse-Kemp A."/>
            <person name="Ding M."/>
            <person name="Ye W."/>
            <person name="Kirkbride R."/>
            <person name="Jenkins J."/>
            <person name="Plott C."/>
            <person name="Lovell J."/>
            <person name="Lin Y.-M."/>
            <person name="Vaughn R."/>
            <person name="Liu B."/>
            <person name="Li W."/>
            <person name="Simpson S."/>
            <person name="Scheffler B."/>
            <person name="Saski C."/>
            <person name="Grover C."/>
            <person name="Hu G."/>
            <person name="Conover J."/>
            <person name="Carlson J."/>
            <person name="Shu S."/>
            <person name="Boston L."/>
            <person name="Williams M."/>
            <person name="Peterson D."/>
            <person name="Mcgee K."/>
            <person name="Jones D."/>
            <person name="Wendel J."/>
            <person name="Stelly D."/>
            <person name="Grimwood J."/>
            <person name="Schmutz J."/>
        </authorList>
    </citation>
    <scope>NUCLEOTIDE SEQUENCE [LARGE SCALE GENOMIC DNA]</scope>
    <source>
        <strain evidence="2">1408120.09</strain>
    </source>
</reference>
<sequence length="140" mass="16038">PYLVKITFRHNTSFSIVNLQLHLANKALFLAPRFATPALPLTFGFQTIFHLIFAIFFFPSKFPHRKFFLILSIFLRTVTGAWNKDMKYIGNEDNTAFVRTTLPAHVSERHFHPDNFILTLSMIGSHVDILFGFAPSGIPK</sequence>
<keyword evidence="1" id="KW-0812">Transmembrane</keyword>